<dbReference type="Proteomes" id="UP000179284">
    <property type="component" value="Chromosome I"/>
</dbReference>
<dbReference type="NCBIfam" id="TIGR02127">
    <property type="entry name" value="pyrF_sub2"/>
    <property type="match status" value="1"/>
</dbReference>
<protein>
    <recommendedName>
        <fullName evidence="7">Orotidine 5'-phosphate decarboxylase</fullName>
        <ecNumber evidence="7">4.1.1.23</ecNumber>
    </recommendedName>
    <alternativeName>
        <fullName evidence="7">OMP decarboxylase</fullName>
        <shortName evidence="7">OMPDCase</shortName>
        <shortName evidence="7">OMPdecase</shortName>
    </alternativeName>
</protein>
<dbReference type="InterPro" id="IPR013785">
    <property type="entry name" value="Aldolase_TIM"/>
</dbReference>
<evidence type="ECO:0000256" key="7">
    <source>
        <dbReference type="HAMAP-Rule" id="MF_01215"/>
    </source>
</evidence>
<organism evidence="9 10">
    <name type="scientific">Butyrivibrio hungatei</name>
    <dbReference type="NCBI Taxonomy" id="185008"/>
    <lineage>
        <taxon>Bacteria</taxon>
        <taxon>Bacillati</taxon>
        <taxon>Bacillota</taxon>
        <taxon>Clostridia</taxon>
        <taxon>Lachnospirales</taxon>
        <taxon>Lachnospiraceae</taxon>
        <taxon>Butyrivibrio</taxon>
    </lineage>
</organism>
<evidence type="ECO:0000313" key="10">
    <source>
        <dbReference type="Proteomes" id="UP000179284"/>
    </source>
</evidence>
<dbReference type="RefSeq" id="WP_071175509.1">
    <property type="nucleotide sequence ID" value="NZ_CP017831.1"/>
</dbReference>
<dbReference type="HAMAP" id="MF_01215">
    <property type="entry name" value="OMPdecase_type2"/>
    <property type="match status" value="1"/>
</dbReference>
<dbReference type="EC" id="4.1.1.23" evidence="7"/>
<dbReference type="GO" id="GO:0006207">
    <property type="term" value="P:'de novo' pyrimidine nucleobase biosynthetic process"/>
    <property type="evidence" value="ECO:0007669"/>
    <property type="project" value="InterPro"/>
</dbReference>
<comment type="similarity">
    <text evidence="2 7">Belongs to the OMP decarboxylase family. Type 2 subfamily.</text>
</comment>
<dbReference type="CDD" id="cd04725">
    <property type="entry name" value="OMP_decarboxylase_like"/>
    <property type="match status" value="1"/>
</dbReference>
<dbReference type="InterPro" id="IPR011060">
    <property type="entry name" value="RibuloseP-bd_barrel"/>
</dbReference>
<dbReference type="InterPro" id="IPR011995">
    <property type="entry name" value="OMPdecase_type-2"/>
</dbReference>
<evidence type="ECO:0000256" key="2">
    <source>
        <dbReference type="ARBA" id="ARBA00008847"/>
    </source>
</evidence>
<dbReference type="SUPFAM" id="SSF51366">
    <property type="entry name" value="Ribulose-phoshate binding barrel"/>
    <property type="match status" value="1"/>
</dbReference>
<evidence type="ECO:0000256" key="6">
    <source>
        <dbReference type="ARBA" id="ARBA00049157"/>
    </source>
</evidence>
<dbReference type="PANTHER" id="PTHR43375">
    <property type="entry name" value="OROTIDINE 5'-PHOSPHATE DECARBOXYLASE"/>
    <property type="match status" value="1"/>
</dbReference>
<evidence type="ECO:0000256" key="5">
    <source>
        <dbReference type="ARBA" id="ARBA00023239"/>
    </source>
</evidence>
<name>A0A1D9NZH4_9FIRM</name>
<evidence type="ECO:0000313" key="9">
    <source>
        <dbReference type="EMBL" id="AOZ95768.1"/>
    </source>
</evidence>
<dbReference type="AlphaFoldDB" id="A0A1D9NZH4"/>
<dbReference type="OrthoDB" id="9808470at2"/>
<feature type="domain" description="Orotidine 5'-phosphate decarboxylase" evidence="8">
    <location>
        <begin position="15"/>
        <end position="281"/>
    </location>
</feature>
<gene>
    <name evidence="7" type="primary">pyrF</name>
    <name evidence="9" type="ORF">bhn_I0734</name>
</gene>
<dbReference type="KEGG" id="bhu:bhn_I0734"/>
<keyword evidence="10" id="KW-1185">Reference proteome</keyword>
<keyword evidence="3 7" id="KW-0210">Decarboxylase</keyword>
<comment type="pathway">
    <text evidence="1 7">Pyrimidine metabolism; UMP biosynthesis via de novo pathway; UMP from orotate: step 2/2.</text>
</comment>
<reference evidence="10" key="1">
    <citation type="submission" date="2016-10" db="EMBL/GenBank/DDBJ databases">
        <title>The complete genome sequence of the rumen bacterium Butyrivibrio hungatei MB2003.</title>
        <authorList>
            <person name="Palevich N."/>
            <person name="Kelly W.J."/>
            <person name="Leahy S.C."/>
            <person name="Altermann E."/>
            <person name="Rakonjac J."/>
            <person name="Attwood G.T."/>
        </authorList>
    </citation>
    <scope>NUCLEOTIDE SEQUENCE [LARGE SCALE GENOMIC DNA]</scope>
    <source>
        <strain evidence="10">MB2003</strain>
    </source>
</reference>
<feature type="active site" description="Proton donor" evidence="7">
    <location>
        <position position="105"/>
    </location>
</feature>
<evidence type="ECO:0000256" key="4">
    <source>
        <dbReference type="ARBA" id="ARBA00022975"/>
    </source>
</evidence>
<dbReference type="PANTHER" id="PTHR43375:SF1">
    <property type="entry name" value="OROTIDINE 5'-PHOSPHATE DECARBOXYLASE"/>
    <property type="match status" value="1"/>
</dbReference>
<accession>A0A1D9NZH4</accession>
<comment type="catalytic activity">
    <reaction evidence="6 7">
        <text>orotidine 5'-phosphate + H(+) = UMP + CO2</text>
        <dbReference type="Rhea" id="RHEA:11596"/>
        <dbReference type="ChEBI" id="CHEBI:15378"/>
        <dbReference type="ChEBI" id="CHEBI:16526"/>
        <dbReference type="ChEBI" id="CHEBI:57538"/>
        <dbReference type="ChEBI" id="CHEBI:57865"/>
        <dbReference type="EC" id="4.1.1.23"/>
    </reaction>
</comment>
<dbReference type="UniPathway" id="UPA00070">
    <property type="reaction ID" value="UER00120"/>
</dbReference>
<dbReference type="InterPro" id="IPR001754">
    <property type="entry name" value="OMPdeCOase_dom"/>
</dbReference>
<dbReference type="Gene3D" id="3.20.20.70">
    <property type="entry name" value="Aldolase class I"/>
    <property type="match status" value="1"/>
</dbReference>
<dbReference type="GO" id="GO:0044205">
    <property type="term" value="P:'de novo' UMP biosynthetic process"/>
    <property type="evidence" value="ECO:0007669"/>
    <property type="project" value="UniProtKB-UniRule"/>
</dbReference>
<evidence type="ECO:0000259" key="8">
    <source>
        <dbReference type="SMART" id="SM00934"/>
    </source>
</evidence>
<dbReference type="EMBL" id="CP017831">
    <property type="protein sequence ID" value="AOZ95768.1"/>
    <property type="molecule type" value="Genomic_DNA"/>
</dbReference>
<sequence length="308" mass="33524">MISKLVDKIVNTGAPIVVGLDPKLDFIPEAVKTKCFQEKGENLEGAAEAFWQFNKEIIDNIYDLVPAVKPQIAMYEELGIPGLITFKKTVDYCKEKGLLVIGDIKRGDIGSTSEAYAVGHLGSTKIGDKVYRGFDEDFATVNPYLGSDGVKPFISVCNKEDRGIFVLVKTSNPSSGEFQDRIIDGRPLYEHVGEQVEKWGLESMDGAYSNVGAVVGATYPEMGKVLRDIMPHAYILVPGYGAQGGKGKDLVHFFNKDGLGAIVNSSRGIIAAWKSENYKEFNDGRVGEAARCAVLDMKKDIADALASK</sequence>
<dbReference type="Pfam" id="PF00215">
    <property type="entry name" value="OMPdecase"/>
    <property type="match status" value="1"/>
</dbReference>
<keyword evidence="5 7" id="KW-0456">Lyase</keyword>
<dbReference type="GO" id="GO:0004590">
    <property type="term" value="F:orotidine-5'-phosphate decarboxylase activity"/>
    <property type="evidence" value="ECO:0007669"/>
    <property type="project" value="UniProtKB-UniRule"/>
</dbReference>
<evidence type="ECO:0000256" key="3">
    <source>
        <dbReference type="ARBA" id="ARBA00022793"/>
    </source>
</evidence>
<evidence type="ECO:0000256" key="1">
    <source>
        <dbReference type="ARBA" id="ARBA00004861"/>
    </source>
</evidence>
<keyword evidence="4 7" id="KW-0665">Pyrimidine biosynthesis</keyword>
<proteinExistence type="inferred from homology"/>
<dbReference type="SMART" id="SM00934">
    <property type="entry name" value="OMPdecase"/>
    <property type="match status" value="1"/>
</dbReference>